<proteinExistence type="predicted"/>
<protein>
    <submittedName>
        <fullName evidence="4">Zinc-ribbon domain-containing protein</fullName>
    </submittedName>
</protein>
<reference evidence="4" key="1">
    <citation type="submission" date="2020-05" db="EMBL/GenBank/DDBJ databases">
        <title>Fertoebacter nigrum gen. nov., sp. nov., a new member of the family Rhodobacteraceae.</title>
        <authorList>
            <person name="Szuroczki S."/>
            <person name="Abbaszade G."/>
            <person name="Buni D."/>
            <person name="Schumann P."/>
            <person name="Toth E."/>
        </authorList>
    </citation>
    <scope>NUCLEOTIDE SEQUENCE</scope>
    <source>
        <strain evidence="4">RG-N-1a</strain>
    </source>
</reference>
<evidence type="ECO:0000313" key="4">
    <source>
        <dbReference type="EMBL" id="NUB44769.1"/>
    </source>
</evidence>
<keyword evidence="2" id="KW-0812">Transmembrane</keyword>
<keyword evidence="2" id="KW-0472">Membrane</keyword>
<dbReference type="InterPro" id="IPR011723">
    <property type="entry name" value="Znf/thioredoxin_put"/>
</dbReference>
<name>A0A8X8GUU8_9RHOB</name>
<feature type="compositionally biased region" description="Pro residues" evidence="1">
    <location>
        <begin position="185"/>
        <end position="194"/>
    </location>
</feature>
<feature type="compositionally biased region" description="Basic and acidic residues" evidence="1">
    <location>
        <begin position="142"/>
        <end position="151"/>
    </location>
</feature>
<dbReference type="RefSeq" id="WP_152826107.1">
    <property type="nucleotide sequence ID" value="NZ_WHUT02000005.1"/>
</dbReference>
<dbReference type="EMBL" id="WHUT02000005">
    <property type="protein sequence ID" value="NUB44769.1"/>
    <property type="molecule type" value="Genomic_DNA"/>
</dbReference>
<feature type="domain" description="Zinc finger/thioredoxin putative" evidence="3">
    <location>
        <begin position="1"/>
        <end position="36"/>
    </location>
</feature>
<keyword evidence="5" id="KW-1185">Reference proteome</keyword>
<gene>
    <name evidence="4" type="ORF">GEU84_010275</name>
</gene>
<sequence>MRLICPNCDAQYEVDDNAIPESGRDVQCSNCGHAWFQMSPEAELALLAEDEVFGSDAAAELPEPAPAPAPIPAPVPPAPAEPAPLAPEATPRRSMDESLVAVLREEAEREAAQRRSEAPRPVETQADLGLEEPSGAAAAARRRVEQLKGAEPEPAPAKPATRRDLLPDIEEINSTLRASNEPRPEGTPVPPPPSRAAFRSGFVLMMVIAVAMVLAYVMAPRIAEQIPGSAGTLAAYVASVDQARLWLDQQMQSAIEALNGAGD</sequence>
<dbReference type="Pfam" id="PF13717">
    <property type="entry name" value="Zn_ribbon_4"/>
    <property type="match status" value="1"/>
</dbReference>
<comment type="caution">
    <text evidence="4">The sequence shown here is derived from an EMBL/GenBank/DDBJ whole genome shotgun (WGS) entry which is preliminary data.</text>
</comment>
<dbReference type="Proteomes" id="UP000484076">
    <property type="component" value="Unassembled WGS sequence"/>
</dbReference>
<evidence type="ECO:0000256" key="2">
    <source>
        <dbReference type="SAM" id="Phobius"/>
    </source>
</evidence>
<evidence type="ECO:0000256" key="1">
    <source>
        <dbReference type="SAM" id="MobiDB-lite"/>
    </source>
</evidence>
<keyword evidence="2" id="KW-1133">Transmembrane helix</keyword>
<organism evidence="4 5">
    <name type="scientific">Fertoeibacter niger</name>
    <dbReference type="NCBI Taxonomy" id="2656921"/>
    <lineage>
        <taxon>Bacteria</taxon>
        <taxon>Pseudomonadati</taxon>
        <taxon>Pseudomonadota</taxon>
        <taxon>Alphaproteobacteria</taxon>
        <taxon>Rhodobacterales</taxon>
        <taxon>Paracoccaceae</taxon>
        <taxon>Fertoeibacter</taxon>
    </lineage>
</organism>
<feature type="region of interest" description="Disordered" evidence="1">
    <location>
        <begin position="175"/>
        <end position="194"/>
    </location>
</feature>
<dbReference type="AlphaFoldDB" id="A0A8X8GUU8"/>
<evidence type="ECO:0000313" key="5">
    <source>
        <dbReference type="Proteomes" id="UP000484076"/>
    </source>
</evidence>
<dbReference type="NCBIfam" id="TIGR02098">
    <property type="entry name" value="MJ0042_CXXC"/>
    <property type="match status" value="1"/>
</dbReference>
<feature type="transmembrane region" description="Helical" evidence="2">
    <location>
        <begin position="197"/>
        <end position="219"/>
    </location>
</feature>
<accession>A0A8X8GUU8</accession>
<evidence type="ECO:0000259" key="3">
    <source>
        <dbReference type="Pfam" id="PF13717"/>
    </source>
</evidence>
<feature type="compositionally biased region" description="Pro residues" evidence="1">
    <location>
        <begin position="63"/>
        <end position="85"/>
    </location>
</feature>
<feature type="region of interest" description="Disordered" evidence="1">
    <location>
        <begin position="60"/>
        <end position="167"/>
    </location>
</feature>
<feature type="compositionally biased region" description="Basic and acidic residues" evidence="1">
    <location>
        <begin position="103"/>
        <end position="120"/>
    </location>
</feature>